<dbReference type="InterPro" id="IPR036366">
    <property type="entry name" value="PGBDSf"/>
</dbReference>
<accession>B7KIU9</accession>
<dbReference type="InterPro" id="IPR002477">
    <property type="entry name" value="Peptidoglycan-bd-like"/>
</dbReference>
<dbReference type="Gene3D" id="1.10.101.10">
    <property type="entry name" value="PGBD-like superfamily/PGBD"/>
    <property type="match status" value="1"/>
</dbReference>
<gene>
    <name evidence="2" type="ordered locus">PCC7424_2364</name>
</gene>
<dbReference type="RefSeq" id="WP_015954389.1">
    <property type="nucleotide sequence ID" value="NC_011729.1"/>
</dbReference>
<evidence type="ECO:0000313" key="2">
    <source>
        <dbReference type="EMBL" id="ACK70785.1"/>
    </source>
</evidence>
<name>B7KIU9_GLOC7</name>
<sequence>MDTTLNLNSSYSEKLPVLCLCSYGENVKHLQEFLSQLGHYKKDINGYFCVYTEKSVRDFQFQIGIPVNGIVERRTWQAINRLTTFLGLELSL</sequence>
<dbReference type="EMBL" id="CP001291">
    <property type="protein sequence ID" value="ACK70785.1"/>
    <property type="molecule type" value="Genomic_DNA"/>
</dbReference>
<dbReference type="KEGG" id="cyc:PCC7424_2364"/>
<dbReference type="OrthoDB" id="513300at2"/>
<dbReference type="STRING" id="65393.PCC7424_2364"/>
<dbReference type="SUPFAM" id="SSF47090">
    <property type="entry name" value="PGBD-like"/>
    <property type="match status" value="1"/>
</dbReference>
<protein>
    <submittedName>
        <fullName evidence="2">Peptidoglycan-binding domain 1 protein</fullName>
    </submittedName>
</protein>
<proteinExistence type="predicted"/>
<feature type="domain" description="Peptidoglycan binding-like" evidence="1">
    <location>
        <begin position="24"/>
        <end position="79"/>
    </location>
</feature>
<dbReference type="AlphaFoldDB" id="B7KIU9"/>
<evidence type="ECO:0000259" key="1">
    <source>
        <dbReference type="Pfam" id="PF01471"/>
    </source>
</evidence>
<evidence type="ECO:0000313" key="3">
    <source>
        <dbReference type="Proteomes" id="UP000002384"/>
    </source>
</evidence>
<reference evidence="3" key="1">
    <citation type="journal article" date="2011" name="MBio">
        <title>Novel metabolic attributes of the genus Cyanothece, comprising a group of unicellular nitrogen-fixing Cyanobacteria.</title>
        <authorList>
            <person name="Bandyopadhyay A."/>
            <person name="Elvitigala T."/>
            <person name="Welsh E."/>
            <person name="Stockel J."/>
            <person name="Liberton M."/>
            <person name="Min H."/>
            <person name="Sherman L.A."/>
            <person name="Pakrasi H.B."/>
        </authorList>
    </citation>
    <scope>NUCLEOTIDE SEQUENCE [LARGE SCALE GENOMIC DNA]</scope>
    <source>
        <strain evidence="3">PCC 7424</strain>
    </source>
</reference>
<dbReference type="InterPro" id="IPR036365">
    <property type="entry name" value="PGBD-like_sf"/>
</dbReference>
<dbReference type="Pfam" id="PF01471">
    <property type="entry name" value="PG_binding_1"/>
    <property type="match status" value="1"/>
</dbReference>
<dbReference type="eggNOG" id="COG3409">
    <property type="taxonomic scope" value="Bacteria"/>
</dbReference>
<keyword evidence="3" id="KW-1185">Reference proteome</keyword>
<dbReference type="HOGENOM" id="CLU_2408330_0_0_3"/>
<organism evidence="2 3">
    <name type="scientific">Gloeothece citriformis (strain PCC 7424)</name>
    <name type="common">Cyanothece sp. (strain PCC 7424)</name>
    <dbReference type="NCBI Taxonomy" id="65393"/>
    <lineage>
        <taxon>Bacteria</taxon>
        <taxon>Bacillati</taxon>
        <taxon>Cyanobacteriota</taxon>
        <taxon>Cyanophyceae</taxon>
        <taxon>Oscillatoriophycideae</taxon>
        <taxon>Chroococcales</taxon>
        <taxon>Aphanothecaceae</taxon>
        <taxon>Gloeothece</taxon>
        <taxon>Gloeothece citriformis</taxon>
    </lineage>
</organism>
<dbReference type="Proteomes" id="UP000002384">
    <property type="component" value="Chromosome"/>
</dbReference>